<feature type="disulfide bond" evidence="12">
    <location>
        <begin position="41"/>
        <end position="120"/>
    </location>
</feature>
<feature type="compositionally biased region" description="Basic and acidic residues" evidence="14">
    <location>
        <begin position="331"/>
        <end position="341"/>
    </location>
</feature>
<dbReference type="SMR" id="A0A3B6EM63"/>
<organism evidence="16">
    <name type="scientific">Triticum aestivum</name>
    <name type="common">Wheat</name>
    <dbReference type="NCBI Taxonomy" id="4565"/>
    <lineage>
        <taxon>Eukaryota</taxon>
        <taxon>Viridiplantae</taxon>
        <taxon>Streptophyta</taxon>
        <taxon>Embryophyta</taxon>
        <taxon>Tracheophyta</taxon>
        <taxon>Spermatophyta</taxon>
        <taxon>Magnoliopsida</taxon>
        <taxon>Liliopsida</taxon>
        <taxon>Poales</taxon>
        <taxon>Poaceae</taxon>
        <taxon>BOP clade</taxon>
        <taxon>Pooideae</taxon>
        <taxon>Triticodae</taxon>
        <taxon>Triticeae</taxon>
        <taxon>Triticinae</taxon>
        <taxon>Triticum</taxon>
    </lineage>
</organism>
<dbReference type="Gramene" id="TraesRN3A0100797200.3">
    <property type="protein sequence ID" value="TraesRN3A0100797200.3"/>
    <property type="gene ID" value="TraesRN3A0100797200"/>
</dbReference>
<feature type="active site" description="Proton acceptor" evidence="9">
    <location>
        <position position="72"/>
    </location>
</feature>
<evidence type="ECO:0000256" key="10">
    <source>
        <dbReference type="PIRSR" id="PIRSR600823-3"/>
    </source>
</evidence>
<comment type="function">
    <text evidence="13">Removal of H(2)O(2), oxidation of toxic reductants, biosynthesis and degradation of lignin, suberization, auxin catabolism, response to environmental stresses such as wounding, pathogen attack and oxidative stress.</text>
</comment>
<comment type="cofactor">
    <cofactor evidence="10 13">
        <name>Ca(2+)</name>
        <dbReference type="ChEBI" id="CHEBI:29108"/>
    </cofactor>
    <text evidence="10 13">Binds 2 calcium ions per subunit.</text>
</comment>
<keyword evidence="8 13" id="KW-0376">Hydrogen peroxide</keyword>
<keyword evidence="7 13" id="KW-0408">Iron</keyword>
<dbReference type="GO" id="GO:0140825">
    <property type="term" value="F:lactoperoxidase activity"/>
    <property type="evidence" value="ECO:0007669"/>
    <property type="project" value="UniProtKB-EC"/>
</dbReference>
<keyword evidence="12" id="KW-1015">Disulfide bond</keyword>
<evidence type="ECO:0000256" key="13">
    <source>
        <dbReference type="RuleBase" id="RU362060"/>
    </source>
</evidence>
<dbReference type="GO" id="GO:0046872">
    <property type="term" value="F:metal ion binding"/>
    <property type="evidence" value="ECO:0007669"/>
    <property type="project" value="UniProtKB-UniRule"/>
</dbReference>
<keyword evidence="13" id="KW-0964">Secreted</keyword>
<dbReference type="GO" id="GO:0020037">
    <property type="term" value="F:heme binding"/>
    <property type="evidence" value="ECO:0007669"/>
    <property type="project" value="UniProtKB-UniRule"/>
</dbReference>
<keyword evidence="17" id="KW-1185">Reference proteome</keyword>
<evidence type="ECO:0000256" key="6">
    <source>
        <dbReference type="ARBA" id="ARBA00023002"/>
    </source>
</evidence>
<keyword evidence="5 10" id="KW-0106">Calcium</keyword>
<evidence type="ECO:0000256" key="7">
    <source>
        <dbReference type="ARBA" id="ARBA00023004"/>
    </source>
</evidence>
<comment type="subcellular location">
    <subcellularLocation>
        <location evidence="13">Secreted</location>
    </subcellularLocation>
</comment>
<dbReference type="Proteomes" id="UP000019116">
    <property type="component" value="Chromosome 3A"/>
</dbReference>
<dbReference type="AlphaFoldDB" id="A0A3B6EM63"/>
<evidence type="ECO:0000256" key="14">
    <source>
        <dbReference type="SAM" id="MobiDB-lite"/>
    </source>
</evidence>
<keyword evidence="6 13" id="KW-0560">Oxidoreductase</keyword>
<keyword evidence="2 13" id="KW-0575">Peroxidase</keyword>
<sequence>MALDVLLRLLILAAVASAMPVPGPTDPAAAGLAIGFYNKTCPKAEELVLEEMRDIVHEDRTLGPALLRLLFHDCFVRGCDGSIMLKSRSKKGERDAMPMSYSLRGFDEVERIKAKLEDECPLTVSCADIIIMAARDAVYLTASLFLPEQRATVPGGDRAPGRQGVPVHRRRERPGAAARQHRGPENLLQREEPVVEGPGGAVGEPHDREGAVRGVRAGPALQQQRPRGAGPDAGQGVRPGAAGEVRAREQGRRNARRHGPQEPLRVRPQLLPGRAQQQDPVRLRPGAARRQVDEGLRGEDGGRRVDGGVLRGLRRRHDQHGQDGGAHRRQRGDQEILQRVR</sequence>
<dbReference type="PROSITE" id="PS50873">
    <property type="entry name" value="PEROXIDASE_4"/>
    <property type="match status" value="1"/>
</dbReference>
<evidence type="ECO:0000313" key="17">
    <source>
        <dbReference type="Proteomes" id="UP000019116"/>
    </source>
</evidence>
<dbReference type="InterPro" id="IPR010255">
    <property type="entry name" value="Haem_peroxidase_sf"/>
</dbReference>
<evidence type="ECO:0000256" key="2">
    <source>
        <dbReference type="ARBA" id="ARBA00022559"/>
    </source>
</evidence>
<evidence type="ECO:0000256" key="9">
    <source>
        <dbReference type="PIRSR" id="PIRSR600823-1"/>
    </source>
</evidence>
<evidence type="ECO:0000256" key="4">
    <source>
        <dbReference type="ARBA" id="ARBA00022723"/>
    </source>
</evidence>
<dbReference type="GO" id="GO:0005576">
    <property type="term" value="C:extracellular region"/>
    <property type="evidence" value="ECO:0007669"/>
    <property type="project" value="UniProtKB-SubCell"/>
</dbReference>
<feature type="binding site" evidence="10">
    <location>
        <position position="73"/>
    </location>
    <ligand>
        <name>Ca(2+)</name>
        <dbReference type="ChEBI" id="CHEBI:29108"/>
        <label>1</label>
    </ligand>
</feature>
<dbReference type="OrthoDB" id="2113341at2759"/>
<dbReference type="GO" id="GO:0006979">
    <property type="term" value="P:response to oxidative stress"/>
    <property type="evidence" value="ECO:0007669"/>
    <property type="project" value="UniProtKB-UniRule"/>
</dbReference>
<dbReference type="Pfam" id="PF00141">
    <property type="entry name" value="peroxidase"/>
    <property type="match status" value="1"/>
</dbReference>
<feature type="binding site" evidence="10">
    <location>
        <position position="80"/>
    </location>
    <ligand>
        <name>Ca(2+)</name>
        <dbReference type="ChEBI" id="CHEBI:29108"/>
        <label>1</label>
    </ligand>
</feature>
<reference evidence="16" key="1">
    <citation type="submission" date="2018-08" db="EMBL/GenBank/DDBJ databases">
        <authorList>
            <person name="Rossello M."/>
        </authorList>
    </citation>
    <scope>NUCLEOTIDE SEQUENCE [LARGE SCALE GENOMIC DNA]</scope>
    <source>
        <strain evidence="16">cv. Chinese Spring</strain>
    </source>
</reference>
<proteinExistence type="inferred from homology"/>
<feature type="disulfide bond" evidence="12">
    <location>
        <begin position="74"/>
        <end position="79"/>
    </location>
</feature>
<dbReference type="PRINTS" id="PR00458">
    <property type="entry name" value="PEROXIDASE"/>
</dbReference>
<dbReference type="SUPFAM" id="SSF48113">
    <property type="entry name" value="Heme-dependent peroxidases"/>
    <property type="match status" value="1"/>
</dbReference>
<evidence type="ECO:0000256" key="3">
    <source>
        <dbReference type="ARBA" id="ARBA00022617"/>
    </source>
</evidence>
<evidence type="ECO:0000256" key="5">
    <source>
        <dbReference type="ARBA" id="ARBA00022837"/>
    </source>
</evidence>
<feature type="binding site" evidence="10">
    <location>
        <position position="78"/>
    </location>
    <ligand>
        <name>Ca(2+)</name>
        <dbReference type="ChEBI" id="CHEBI:29108"/>
        <label>1</label>
    </ligand>
</feature>
<name>A0A3B6EM63_WHEAT</name>
<evidence type="ECO:0000256" key="11">
    <source>
        <dbReference type="PIRSR" id="PIRSR600823-4"/>
    </source>
</evidence>
<comment type="cofactor">
    <cofactor evidence="13">
        <name>heme b</name>
        <dbReference type="ChEBI" id="CHEBI:60344"/>
    </cofactor>
    <text evidence="13">Binds 1 heme b (iron(II)-protoporphyrin IX) group per subunit.</text>
</comment>
<dbReference type="Gramene" id="TraesCS3A02G325100.3">
    <property type="protein sequence ID" value="TraesCS3A02G325100.3"/>
    <property type="gene ID" value="TraesCS3A02G325100"/>
</dbReference>
<keyword evidence="3 13" id="KW-0349">Heme</keyword>
<reference evidence="16" key="2">
    <citation type="submission" date="2018-10" db="UniProtKB">
        <authorList>
            <consortium name="EnsemblPlants"/>
        </authorList>
    </citation>
    <scope>IDENTIFICATION</scope>
</reference>
<accession>A0A3B6EM63</accession>
<feature type="domain" description="Plant heme peroxidase family profile" evidence="15">
    <location>
        <begin position="31"/>
        <end position="170"/>
    </location>
</feature>
<gene>
    <name evidence="16" type="primary">LOC123062278</name>
</gene>
<comment type="similarity">
    <text evidence="13">Belongs to the peroxidase family. Classical plant (class III) peroxidase subfamily.</text>
</comment>
<dbReference type="PRINTS" id="PR00461">
    <property type="entry name" value="PLPEROXIDASE"/>
</dbReference>
<dbReference type="EC" id="1.11.1.7" evidence="13"/>
<evidence type="ECO:0000256" key="12">
    <source>
        <dbReference type="PIRSR" id="PIRSR600823-5"/>
    </source>
</evidence>
<feature type="site" description="Transition state stabilizer" evidence="11">
    <location>
        <position position="68"/>
    </location>
</feature>
<dbReference type="GO" id="GO:0042744">
    <property type="term" value="P:hydrogen peroxide catabolic process"/>
    <property type="evidence" value="ECO:0007669"/>
    <property type="project" value="UniProtKB-KW"/>
</dbReference>
<feature type="region of interest" description="Disordered" evidence="14">
    <location>
        <begin position="151"/>
        <end position="341"/>
    </location>
</feature>
<feature type="signal peptide" evidence="13">
    <location>
        <begin position="1"/>
        <end position="18"/>
    </location>
</feature>
<dbReference type="Gene3D" id="1.10.520.10">
    <property type="match status" value="1"/>
</dbReference>
<evidence type="ECO:0000313" key="16">
    <source>
        <dbReference type="EnsemblPlants" id="TraesCS3A02G325100.3"/>
    </source>
</evidence>
<dbReference type="InterPro" id="IPR002016">
    <property type="entry name" value="Haem_peroxidase"/>
</dbReference>
<feature type="compositionally biased region" description="Basic and acidic residues" evidence="14">
    <location>
        <begin position="182"/>
        <end position="193"/>
    </location>
</feature>
<evidence type="ECO:0000259" key="15">
    <source>
        <dbReference type="PROSITE" id="PS50873"/>
    </source>
</evidence>
<feature type="binding site" evidence="10">
    <location>
        <position position="82"/>
    </location>
    <ligand>
        <name>Ca(2+)</name>
        <dbReference type="ChEBI" id="CHEBI:29108"/>
        <label>1</label>
    </ligand>
</feature>
<dbReference type="EnsemblPlants" id="TraesCS3A02G325100.3">
    <property type="protein sequence ID" value="TraesCS3A02G325100.3"/>
    <property type="gene ID" value="TraesCS3A02G325100"/>
</dbReference>
<feature type="chain" id="PRO_5043075886" description="Peroxidase" evidence="13">
    <location>
        <begin position="19"/>
        <end position="341"/>
    </location>
</feature>
<evidence type="ECO:0000256" key="1">
    <source>
        <dbReference type="ARBA" id="ARBA00000189"/>
    </source>
</evidence>
<feature type="compositionally biased region" description="Basic and acidic residues" evidence="14">
    <location>
        <begin position="290"/>
        <end position="306"/>
    </location>
</feature>
<feature type="binding site" evidence="10">
    <location>
        <position position="76"/>
    </location>
    <ligand>
        <name>Ca(2+)</name>
        <dbReference type="ChEBI" id="CHEBI:29108"/>
        <label>1</label>
    </ligand>
</feature>
<keyword evidence="4 10" id="KW-0479">Metal-binding</keyword>
<dbReference type="InterPro" id="IPR019794">
    <property type="entry name" value="Peroxidases_AS"/>
</dbReference>
<keyword evidence="13" id="KW-0732">Signal</keyword>
<dbReference type="PANTHER" id="PTHR31235">
    <property type="entry name" value="PEROXIDASE 25-RELATED"/>
    <property type="match status" value="1"/>
</dbReference>
<feature type="binding site" evidence="10">
    <location>
        <position position="93"/>
    </location>
    <ligand>
        <name>Ca(2+)</name>
        <dbReference type="ChEBI" id="CHEBI:29108"/>
        <label>1</label>
    </ligand>
</feature>
<dbReference type="InterPro" id="IPR000823">
    <property type="entry name" value="Peroxidase_pln"/>
</dbReference>
<protein>
    <recommendedName>
        <fullName evidence="13">Peroxidase</fullName>
        <ecNumber evidence="13">1.11.1.7</ecNumber>
    </recommendedName>
</protein>
<dbReference type="Gramene" id="TraesCS3A03G0780100.3">
    <property type="protein sequence ID" value="TraesCS3A03G0780100.3.CDS"/>
    <property type="gene ID" value="TraesCS3A03G0780100"/>
</dbReference>
<dbReference type="PROSITE" id="PS00436">
    <property type="entry name" value="PEROXIDASE_2"/>
    <property type="match status" value="1"/>
</dbReference>
<comment type="catalytic activity">
    <reaction evidence="1 13">
        <text>2 a phenolic donor + H2O2 = 2 a phenolic radical donor + 2 H2O</text>
        <dbReference type="Rhea" id="RHEA:56136"/>
        <dbReference type="ChEBI" id="CHEBI:15377"/>
        <dbReference type="ChEBI" id="CHEBI:16240"/>
        <dbReference type="ChEBI" id="CHEBI:139520"/>
        <dbReference type="ChEBI" id="CHEBI:139521"/>
        <dbReference type="EC" id="1.11.1.7"/>
    </reaction>
</comment>
<evidence type="ECO:0000256" key="8">
    <source>
        <dbReference type="ARBA" id="ARBA00023324"/>
    </source>
</evidence>